<proteinExistence type="predicted"/>
<evidence type="ECO:0000313" key="2">
    <source>
        <dbReference type="EMBL" id="KIM78776.1"/>
    </source>
</evidence>
<dbReference type="STRING" id="765440.A0A0C3FFP3"/>
<evidence type="ECO:0000313" key="3">
    <source>
        <dbReference type="Proteomes" id="UP000054166"/>
    </source>
</evidence>
<sequence>MPRIPINLNSLICPDYTLELFQDTRVPLVNDNTTHDQAAVILTNIWTASNTAEQLLWQLQVSADEDAAEALRQQDRKALALKEAEAAKEKEDQHKEERKRNLGKFLPIPDRPVPHCPPVIASQSATRRMDKGDCVPLWYYTNKGLENALSTYNSTDDDALSLLRGLDGLTSLIPASSTKESKGVIEDQDLDWEDFCIAAPWMIEAMGRASWPPERIQMMSNFWANLQEHLFRSSGAPFEQKALLLYQAEQHRLWHIAINTPHAGYNLSNINNSLLRDTKDQLFWKERTRSEADRDPPVSSLPNSVCLTTNHF</sequence>
<dbReference type="EMBL" id="KN833014">
    <property type="protein sequence ID" value="KIM78776.1"/>
    <property type="molecule type" value="Genomic_DNA"/>
</dbReference>
<reference evidence="2 3" key="1">
    <citation type="submission" date="2014-04" db="EMBL/GenBank/DDBJ databases">
        <authorList>
            <consortium name="DOE Joint Genome Institute"/>
            <person name="Kuo A."/>
            <person name="Tarkka M."/>
            <person name="Buscot F."/>
            <person name="Kohler A."/>
            <person name="Nagy L.G."/>
            <person name="Floudas D."/>
            <person name="Copeland A."/>
            <person name="Barry K.W."/>
            <person name="Cichocki N."/>
            <person name="Veneault-Fourrey C."/>
            <person name="LaButti K."/>
            <person name="Lindquist E.A."/>
            <person name="Lipzen A."/>
            <person name="Lundell T."/>
            <person name="Morin E."/>
            <person name="Murat C."/>
            <person name="Sun H."/>
            <person name="Tunlid A."/>
            <person name="Henrissat B."/>
            <person name="Grigoriev I.V."/>
            <person name="Hibbett D.S."/>
            <person name="Martin F."/>
            <person name="Nordberg H.P."/>
            <person name="Cantor M.N."/>
            <person name="Hua S.X."/>
        </authorList>
    </citation>
    <scope>NUCLEOTIDE SEQUENCE [LARGE SCALE GENOMIC DNA]</scope>
    <source>
        <strain evidence="2 3">F 1598</strain>
    </source>
</reference>
<dbReference type="HOGENOM" id="CLU_052398_0_0_1"/>
<protein>
    <submittedName>
        <fullName evidence="2">Uncharacterized protein</fullName>
    </submittedName>
</protein>
<name>A0A0C3FFP3_PILCF</name>
<feature type="region of interest" description="Disordered" evidence="1">
    <location>
        <begin position="83"/>
        <end position="107"/>
    </location>
</feature>
<reference evidence="3" key="2">
    <citation type="submission" date="2015-01" db="EMBL/GenBank/DDBJ databases">
        <title>Evolutionary Origins and Diversification of the Mycorrhizal Mutualists.</title>
        <authorList>
            <consortium name="DOE Joint Genome Institute"/>
            <consortium name="Mycorrhizal Genomics Consortium"/>
            <person name="Kohler A."/>
            <person name="Kuo A."/>
            <person name="Nagy L.G."/>
            <person name="Floudas D."/>
            <person name="Copeland A."/>
            <person name="Barry K.W."/>
            <person name="Cichocki N."/>
            <person name="Veneault-Fourrey C."/>
            <person name="LaButti K."/>
            <person name="Lindquist E.A."/>
            <person name="Lipzen A."/>
            <person name="Lundell T."/>
            <person name="Morin E."/>
            <person name="Murat C."/>
            <person name="Riley R."/>
            <person name="Ohm R."/>
            <person name="Sun H."/>
            <person name="Tunlid A."/>
            <person name="Henrissat B."/>
            <person name="Grigoriev I.V."/>
            <person name="Hibbett D.S."/>
            <person name="Martin F."/>
        </authorList>
    </citation>
    <scope>NUCLEOTIDE SEQUENCE [LARGE SCALE GENOMIC DNA]</scope>
    <source>
        <strain evidence="3">F 1598</strain>
    </source>
</reference>
<evidence type="ECO:0000256" key="1">
    <source>
        <dbReference type="SAM" id="MobiDB-lite"/>
    </source>
</evidence>
<accession>A0A0C3FFP3</accession>
<dbReference type="Proteomes" id="UP000054166">
    <property type="component" value="Unassembled WGS sequence"/>
</dbReference>
<gene>
    <name evidence="2" type="ORF">PILCRDRAFT_10994</name>
</gene>
<feature type="compositionally biased region" description="Basic and acidic residues" evidence="1">
    <location>
        <begin position="83"/>
        <end position="100"/>
    </location>
</feature>
<keyword evidence="3" id="KW-1185">Reference proteome</keyword>
<dbReference type="AlphaFoldDB" id="A0A0C3FFP3"/>
<dbReference type="OrthoDB" id="2688210at2759"/>
<organism evidence="2 3">
    <name type="scientific">Piloderma croceum (strain F 1598)</name>
    <dbReference type="NCBI Taxonomy" id="765440"/>
    <lineage>
        <taxon>Eukaryota</taxon>
        <taxon>Fungi</taxon>
        <taxon>Dikarya</taxon>
        <taxon>Basidiomycota</taxon>
        <taxon>Agaricomycotina</taxon>
        <taxon>Agaricomycetes</taxon>
        <taxon>Agaricomycetidae</taxon>
        <taxon>Atheliales</taxon>
        <taxon>Atheliaceae</taxon>
        <taxon>Piloderma</taxon>
    </lineage>
</organism>
<dbReference type="InParanoid" id="A0A0C3FFP3"/>